<dbReference type="Proteomes" id="UP000220797">
    <property type="component" value="Unassembled WGS sequence"/>
</dbReference>
<dbReference type="RefSeq" id="XP_028528816.1">
    <property type="nucleotide sequence ID" value="XM_028672245.1"/>
</dbReference>
<evidence type="ECO:0000256" key="1">
    <source>
        <dbReference type="SAM" id="Phobius"/>
    </source>
</evidence>
<gene>
    <name evidence="2" type="ORF">PGAL8A_00322150</name>
</gene>
<organism evidence="2 3">
    <name type="scientific">Plasmodium gallinaceum</name>
    <dbReference type="NCBI Taxonomy" id="5849"/>
    <lineage>
        <taxon>Eukaryota</taxon>
        <taxon>Sar</taxon>
        <taxon>Alveolata</taxon>
        <taxon>Apicomplexa</taxon>
        <taxon>Aconoidasida</taxon>
        <taxon>Haemosporida</taxon>
        <taxon>Plasmodiidae</taxon>
        <taxon>Plasmodium</taxon>
        <taxon>Plasmodium (Haemamoeba)</taxon>
    </lineage>
</organism>
<sequence length="141" mass="16859">MKTFTLYLEIFAFLLLIWIFPFFYNYDSSKSLINRDTLQAKIGLKHERMLAEADISEKKSSYIRKRVEEYPSGEMNIGNNELIHLMDMYLKCYNANSMATYVEVLFKVENEMRYKCRDKILNAYRNNISYEIEIEKLSLTD</sequence>
<comment type="caution">
    <text evidence="2">The sequence shown here is derived from an EMBL/GenBank/DDBJ whole genome shotgun (WGS) entry which is preliminary data.</text>
</comment>
<name>A0A1J1GYC7_PLAGA</name>
<feature type="transmembrane region" description="Helical" evidence="1">
    <location>
        <begin position="6"/>
        <end position="26"/>
    </location>
</feature>
<keyword evidence="1" id="KW-1133">Transmembrane helix</keyword>
<dbReference type="VEuPathDB" id="PlasmoDB:PGAL8A_00322150"/>
<keyword evidence="1" id="KW-0812">Transmembrane</keyword>
<keyword evidence="1" id="KW-0472">Membrane</keyword>
<keyword evidence="3" id="KW-1185">Reference proteome</keyword>
<proteinExistence type="predicted"/>
<dbReference type="EMBL" id="CVMV01000049">
    <property type="protein sequence ID" value="CRG96008.1"/>
    <property type="molecule type" value="Genomic_DNA"/>
</dbReference>
<reference evidence="2" key="1">
    <citation type="submission" date="2015-04" db="EMBL/GenBank/DDBJ databases">
        <authorList>
            <consortium name="Pathogen Informatics"/>
        </authorList>
    </citation>
    <scope>NUCLEOTIDE SEQUENCE [LARGE SCALE GENOMIC DNA]</scope>
    <source>
        <strain evidence="2">8A</strain>
    </source>
</reference>
<dbReference type="AlphaFoldDB" id="A0A1J1GYC7"/>
<protein>
    <submittedName>
        <fullName evidence="2">Fam-g protein</fullName>
    </submittedName>
</protein>
<evidence type="ECO:0000313" key="2">
    <source>
        <dbReference type="EMBL" id="CRG96008.1"/>
    </source>
</evidence>
<evidence type="ECO:0000313" key="3">
    <source>
        <dbReference type="Proteomes" id="UP000220797"/>
    </source>
</evidence>
<dbReference type="GeneID" id="39731754"/>
<accession>A0A1J1GYC7</accession>